<gene>
    <name evidence="2" type="ORF">UFOPK1438_00064</name>
    <name evidence="3" type="ORF">UFOPK3166_00327</name>
</gene>
<dbReference type="EMBL" id="CAFABD010000031">
    <property type="protein sequence ID" value="CAB4820519.1"/>
    <property type="molecule type" value="Genomic_DNA"/>
</dbReference>
<evidence type="ECO:0000259" key="1">
    <source>
        <dbReference type="Pfam" id="PF13679"/>
    </source>
</evidence>
<dbReference type="Gene3D" id="3.40.50.150">
    <property type="entry name" value="Vaccinia Virus protein VP39"/>
    <property type="match status" value="1"/>
</dbReference>
<dbReference type="EMBL" id="CAEZSM010000004">
    <property type="protein sequence ID" value="CAB4533636.1"/>
    <property type="molecule type" value="Genomic_DNA"/>
</dbReference>
<sequence length="401" mass="44515">MAIELDEAITQAVALIGDSQSLVRVVLSGRRRNMQTPCERIDIRPVQIKDQIHIQVIENDGRQTTAKNFLPTEFNSLALLTSGFANILVEHVTGSLSIRISKKGEALVTRSKGSNEQVLTHDRNKNRLLNANDPFLVEVGISDAKGVIKPSKIDKYMQVEEFLRIIAPTLKNAIEAGQIHKPTKENPLSITDLGCGHAYLTFGAHQYLQAQGIPVSVVGIDIRPKSRDRNIAIAQKLRIEKSIEFRAEEIAETTASKTDVAIALHACDTATDDAIAWAVQSDAKLLFIAPCCHHDLQSQLSDIPEPWAMMTKHGLMKERMSDLLTDALRAQILRLLGYRVDVIEFIGGEHTPRNLMIRGVKTGAKPEAQDIARYEEMIAMWKVKPALAERLEKELVRSTSA</sequence>
<accession>A0A6J6ZG44</accession>
<name>A0A6J6ZG44_9ZZZZ</name>
<organism evidence="3">
    <name type="scientific">freshwater metagenome</name>
    <dbReference type="NCBI Taxonomy" id="449393"/>
    <lineage>
        <taxon>unclassified sequences</taxon>
        <taxon>metagenomes</taxon>
        <taxon>ecological metagenomes</taxon>
    </lineage>
</organism>
<reference evidence="3" key="1">
    <citation type="submission" date="2020-05" db="EMBL/GenBank/DDBJ databases">
        <authorList>
            <person name="Chiriac C."/>
            <person name="Salcher M."/>
            <person name="Ghai R."/>
            <person name="Kavagutti S V."/>
        </authorList>
    </citation>
    <scope>NUCLEOTIDE SEQUENCE</scope>
</reference>
<proteinExistence type="predicted"/>
<dbReference type="SUPFAM" id="SSF53335">
    <property type="entry name" value="S-adenosyl-L-methionine-dependent methyltransferases"/>
    <property type="match status" value="1"/>
</dbReference>
<evidence type="ECO:0000313" key="3">
    <source>
        <dbReference type="EMBL" id="CAB4820519.1"/>
    </source>
</evidence>
<dbReference type="InterPro" id="IPR029063">
    <property type="entry name" value="SAM-dependent_MTases_sf"/>
</dbReference>
<protein>
    <submittedName>
        <fullName evidence="3">Unannotated protein</fullName>
    </submittedName>
</protein>
<dbReference type="AlphaFoldDB" id="A0A6J6ZG44"/>
<dbReference type="PANTHER" id="PTHR13369">
    <property type="match status" value="1"/>
</dbReference>
<evidence type="ECO:0000313" key="2">
    <source>
        <dbReference type="EMBL" id="CAB4533636.1"/>
    </source>
</evidence>
<feature type="domain" description="Methyltransferase" evidence="1">
    <location>
        <begin position="154"/>
        <end position="299"/>
    </location>
</feature>
<dbReference type="PANTHER" id="PTHR13369:SF3">
    <property type="entry name" value="METHYLTRANSFERASE DOMAIN-CONTAINING PROTEIN"/>
    <property type="match status" value="1"/>
</dbReference>
<dbReference type="GO" id="GO:0005737">
    <property type="term" value="C:cytoplasm"/>
    <property type="evidence" value="ECO:0007669"/>
    <property type="project" value="TreeGrafter"/>
</dbReference>
<dbReference type="Pfam" id="PF13679">
    <property type="entry name" value="Methyltransf_32"/>
    <property type="match status" value="1"/>
</dbReference>
<dbReference type="InterPro" id="IPR025714">
    <property type="entry name" value="Methyltranfer_dom"/>
</dbReference>